<evidence type="ECO:0000313" key="1">
    <source>
        <dbReference type="EMBL" id="KAF2994962.1"/>
    </source>
</evidence>
<dbReference type="Proteomes" id="UP000801428">
    <property type="component" value="Unassembled WGS sequence"/>
</dbReference>
<dbReference type="AlphaFoldDB" id="A0A9P4T5D8"/>
<gene>
    <name evidence="1" type="ORF">E8E13_002945</name>
</gene>
<comment type="caution">
    <text evidence="1">The sequence shown here is derived from an EMBL/GenBank/DDBJ whole genome shotgun (WGS) entry which is preliminary data.</text>
</comment>
<organism evidence="1 2">
    <name type="scientific">Curvularia kusanoi</name>
    <name type="common">Cochliobolus kusanoi</name>
    <dbReference type="NCBI Taxonomy" id="90978"/>
    <lineage>
        <taxon>Eukaryota</taxon>
        <taxon>Fungi</taxon>
        <taxon>Dikarya</taxon>
        <taxon>Ascomycota</taxon>
        <taxon>Pezizomycotina</taxon>
        <taxon>Dothideomycetes</taxon>
        <taxon>Pleosporomycetidae</taxon>
        <taxon>Pleosporales</taxon>
        <taxon>Pleosporineae</taxon>
        <taxon>Pleosporaceae</taxon>
        <taxon>Curvularia</taxon>
    </lineage>
</organism>
<evidence type="ECO:0000313" key="2">
    <source>
        <dbReference type="Proteomes" id="UP000801428"/>
    </source>
</evidence>
<protein>
    <submittedName>
        <fullName evidence="1">Uncharacterized protein</fullName>
    </submittedName>
</protein>
<dbReference type="EMBL" id="SWKU01000036">
    <property type="protein sequence ID" value="KAF2994962.1"/>
    <property type="molecule type" value="Genomic_DNA"/>
</dbReference>
<accession>A0A9P4T5D8</accession>
<dbReference type="OrthoDB" id="2520703at2759"/>
<proteinExistence type="predicted"/>
<name>A0A9P4T5D8_CURKU</name>
<reference evidence="1" key="1">
    <citation type="submission" date="2019-04" db="EMBL/GenBank/DDBJ databases">
        <title>Sequencing of skin fungus with MAO and IRED activity.</title>
        <authorList>
            <person name="Marsaioli A.J."/>
            <person name="Bonatto J.M.C."/>
            <person name="Reis Junior O."/>
        </authorList>
    </citation>
    <scope>NUCLEOTIDE SEQUENCE</scope>
    <source>
        <strain evidence="1">30M1</strain>
    </source>
</reference>
<keyword evidence="2" id="KW-1185">Reference proteome</keyword>
<sequence length="653" mass="73463">MNISQTGPPNLIRTTRTATRFKTISHLITVLDLLPIIEEFLPDDVEDKDIDNLQIRLEAQLSRQLESHLLASRTSSAAALRWLEDGLSAILLSDQCVQQSGQQSAHQPHIAPGMVLPVPISSITPAPQPPPRGAKRKRERCYQQAATASRYDDGEQFSSETEREVKRWREQDAAIEAAMRERDCDLNDSNYSDIYSSVGRDGYRGLTHRLSQYRIWAQGTELDSYLPSETETLASEDATQIELWRLISQAPNLASLTVASHKWLGKDVDQPPVWILPIILATQSVDTNPRYHGWFEKLHTLKFSMNGQCGTWLVHILSLPCLETLRVGSWGIQPYADWEASLVWPEPTATSRVSDLSFWYASVPADIIVRIMDYCIALKSFSCDRAYNRDRRVDMHGQQWSTEVLAGLQRHRQTLTSLYLRPAGKISVLGFEPESARVEGFQTLVALESLTVDWYILMGSQAGSFNSDWNSGWEPVGDWTYPELREVLPKNLRHLSIDKTRSSTPGCMGIEQALCAAVARRDSNAEENDVFLSAGVHFVYYYVHPHKALPMNLWRVKDVYEKAGYRFEYKLRLDPLQFIMDSTEGVQSSIAKFGKTLADEGPAGVHMALCSDCPGLAGKVMKLLGLQKEWLDTEEAKEVLFGDEVGAWALGTS</sequence>